<accession>A0A6C2CCU5</accession>
<keyword evidence="3" id="KW-1185">Reference proteome</keyword>
<dbReference type="InterPro" id="IPR003251">
    <property type="entry name" value="Rr_diiron-bd_dom"/>
</dbReference>
<dbReference type="Proteomes" id="UP000389128">
    <property type="component" value="Unassembled WGS sequence"/>
</dbReference>
<name>A0A6C2CCU5_9RHOO</name>
<feature type="domain" description="Rubrerythrin diiron-binding" evidence="1">
    <location>
        <begin position="7"/>
        <end position="51"/>
    </location>
</feature>
<dbReference type="InterPro" id="IPR009078">
    <property type="entry name" value="Ferritin-like_SF"/>
</dbReference>
<dbReference type="InterPro" id="IPR012347">
    <property type="entry name" value="Ferritin-like"/>
</dbReference>
<gene>
    <name evidence="2" type="ORF">ETQ85_23805</name>
</gene>
<dbReference type="GO" id="GO:0046872">
    <property type="term" value="F:metal ion binding"/>
    <property type="evidence" value="ECO:0007669"/>
    <property type="project" value="InterPro"/>
</dbReference>
<dbReference type="CDD" id="cd01045">
    <property type="entry name" value="Ferritin_like_AB"/>
    <property type="match status" value="1"/>
</dbReference>
<dbReference type="Pfam" id="PF02915">
    <property type="entry name" value="Rubrerythrin"/>
    <property type="match status" value="1"/>
</dbReference>
<evidence type="ECO:0000313" key="3">
    <source>
        <dbReference type="Proteomes" id="UP000389128"/>
    </source>
</evidence>
<dbReference type="RefSeq" id="WP_148581536.1">
    <property type="nucleotide sequence ID" value="NZ_JAVEUW010000054.1"/>
</dbReference>
<sequence>MDDLHLFLAHAIQLEREAARHYEELTEQMQTAGNAEVAVFFRQMAVFSRKHLGEAMERGGFRTVPHLRPDQLRWPDGISPENAGWEGIDGFTDVLGALELALEAERRGHAFYAGIAAITHNVRLKRMADEFASEEAEHVAELEKWIDRCAAA</sequence>
<protein>
    <submittedName>
        <fullName evidence="2">Rubrerythrin</fullName>
    </submittedName>
</protein>
<dbReference type="GO" id="GO:0016491">
    <property type="term" value="F:oxidoreductase activity"/>
    <property type="evidence" value="ECO:0007669"/>
    <property type="project" value="InterPro"/>
</dbReference>
<dbReference type="SUPFAM" id="SSF47240">
    <property type="entry name" value="Ferritin-like"/>
    <property type="match status" value="1"/>
</dbReference>
<organism evidence="2 3">
    <name type="scientific">Zoogloea oleivorans</name>
    <dbReference type="NCBI Taxonomy" id="1552750"/>
    <lineage>
        <taxon>Bacteria</taxon>
        <taxon>Pseudomonadati</taxon>
        <taxon>Pseudomonadota</taxon>
        <taxon>Betaproteobacteria</taxon>
        <taxon>Rhodocyclales</taxon>
        <taxon>Zoogloeaceae</taxon>
        <taxon>Zoogloea</taxon>
    </lineage>
</organism>
<evidence type="ECO:0000313" key="2">
    <source>
        <dbReference type="EMBL" id="TYC51771.1"/>
    </source>
</evidence>
<proteinExistence type="predicted"/>
<comment type="caution">
    <text evidence="2">The sequence shown here is derived from an EMBL/GenBank/DDBJ whole genome shotgun (WGS) entry which is preliminary data.</text>
</comment>
<dbReference type="EMBL" id="SDKK01000038">
    <property type="protein sequence ID" value="TYC51771.1"/>
    <property type="molecule type" value="Genomic_DNA"/>
</dbReference>
<dbReference type="OrthoDB" id="8561818at2"/>
<reference evidence="2 3" key="1">
    <citation type="submission" date="2019-01" db="EMBL/GenBank/DDBJ databases">
        <title>Zoogloea oleivorans genome sequencing and assembly.</title>
        <authorList>
            <person name="Tancsics A."/>
            <person name="Farkas M."/>
            <person name="Kriszt B."/>
            <person name="Maroti G."/>
            <person name="Horvath B."/>
        </authorList>
    </citation>
    <scope>NUCLEOTIDE SEQUENCE [LARGE SCALE GENOMIC DNA]</scope>
    <source>
        <strain evidence="2 3">Buc</strain>
    </source>
</reference>
<evidence type="ECO:0000259" key="1">
    <source>
        <dbReference type="Pfam" id="PF02915"/>
    </source>
</evidence>
<dbReference type="AlphaFoldDB" id="A0A6C2CCU5"/>
<dbReference type="Gene3D" id="1.20.1260.10">
    <property type="match status" value="1"/>
</dbReference>